<evidence type="ECO:0000256" key="6">
    <source>
        <dbReference type="ARBA" id="ARBA00022927"/>
    </source>
</evidence>
<evidence type="ECO:0000256" key="3">
    <source>
        <dbReference type="ARBA" id="ARBA00022475"/>
    </source>
</evidence>
<evidence type="ECO:0000256" key="8">
    <source>
        <dbReference type="ARBA" id="ARBA00023136"/>
    </source>
</evidence>
<dbReference type="InterPro" id="IPR024961">
    <property type="entry name" value="T2SS_GspC_N"/>
</dbReference>
<evidence type="ECO:0000256" key="2">
    <source>
        <dbReference type="ARBA" id="ARBA00022448"/>
    </source>
</evidence>
<evidence type="ECO:0000256" key="1">
    <source>
        <dbReference type="ARBA" id="ARBA00004533"/>
    </source>
</evidence>
<evidence type="ECO:0000259" key="9">
    <source>
        <dbReference type="Pfam" id="PF11356"/>
    </source>
</evidence>
<name>A0ABS5ZEC2_9GAMM</name>
<dbReference type="Pfam" id="PF11356">
    <property type="entry name" value="T2SSC"/>
    <property type="match status" value="1"/>
</dbReference>
<evidence type="ECO:0000313" key="10">
    <source>
        <dbReference type="EMBL" id="MBU2712340.1"/>
    </source>
</evidence>
<sequence length="208" mass="22821">MIMASRKLRIIDYVTALTVFSIALAFAYSAISVNAVKSPVFNFSSSLDTASIHETKVQALNDNNSEIPTDLFGVVTQDKKVVMPKVEPKETKLAMTLEAVFHSSKETDSVAVVKVNKNDEKLVKVGDEIQSGIIIKNINKSQIVFSHNGSLERLAMADYDQSGKVSSMLAYQPSADLNRTNRASLNLAGKTTQEDKIRARLLNLRSSL</sequence>
<evidence type="ECO:0000256" key="5">
    <source>
        <dbReference type="ARBA" id="ARBA00022692"/>
    </source>
</evidence>
<keyword evidence="3" id="KW-1003">Cell membrane</keyword>
<reference evidence="10 11" key="1">
    <citation type="submission" date="2021-04" db="EMBL/GenBank/DDBJ databases">
        <authorList>
            <person name="Pira H."/>
            <person name="Risdian C."/>
            <person name="Wink J."/>
        </authorList>
    </citation>
    <scope>NUCLEOTIDE SEQUENCE [LARGE SCALE GENOMIC DNA]</scope>
    <source>
        <strain evidence="10 11">WH53</strain>
    </source>
</reference>
<protein>
    <recommendedName>
        <fullName evidence="9">Type II secretion system protein GspC N-terminal domain-containing protein</fullName>
    </recommendedName>
</protein>
<keyword evidence="6" id="KW-0653">Protein transport</keyword>
<organism evidence="10 11">
    <name type="scientific">Zooshikella harenae</name>
    <dbReference type="NCBI Taxonomy" id="2827238"/>
    <lineage>
        <taxon>Bacteria</taxon>
        <taxon>Pseudomonadati</taxon>
        <taxon>Pseudomonadota</taxon>
        <taxon>Gammaproteobacteria</taxon>
        <taxon>Oceanospirillales</taxon>
        <taxon>Zooshikellaceae</taxon>
        <taxon>Zooshikella</taxon>
    </lineage>
</organism>
<keyword evidence="2" id="KW-0813">Transport</keyword>
<evidence type="ECO:0000313" key="11">
    <source>
        <dbReference type="Proteomes" id="UP000690515"/>
    </source>
</evidence>
<comment type="caution">
    <text evidence="10">The sequence shown here is derived from an EMBL/GenBank/DDBJ whole genome shotgun (WGS) entry which is preliminary data.</text>
</comment>
<comment type="subcellular location">
    <subcellularLocation>
        <location evidence="1">Cell inner membrane</location>
    </subcellularLocation>
</comment>
<proteinExistence type="predicted"/>
<dbReference type="Gene3D" id="2.30.30.830">
    <property type="match status" value="1"/>
</dbReference>
<feature type="domain" description="Type II secretion system protein GspC N-terminal" evidence="9">
    <location>
        <begin position="48"/>
        <end position="155"/>
    </location>
</feature>
<keyword evidence="4" id="KW-0997">Cell inner membrane</keyword>
<dbReference type="EMBL" id="JAGSOY010000035">
    <property type="protein sequence ID" value="MBU2712340.1"/>
    <property type="molecule type" value="Genomic_DNA"/>
</dbReference>
<keyword evidence="7" id="KW-1133">Transmembrane helix</keyword>
<evidence type="ECO:0000256" key="7">
    <source>
        <dbReference type="ARBA" id="ARBA00022989"/>
    </source>
</evidence>
<dbReference type="Proteomes" id="UP000690515">
    <property type="component" value="Unassembled WGS sequence"/>
</dbReference>
<gene>
    <name evidence="10" type="ORF">KCG35_14835</name>
</gene>
<keyword evidence="5" id="KW-0812">Transmembrane</keyword>
<keyword evidence="11" id="KW-1185">Reference proteome</keyword>
<evidence type="ECO:0000256" key="4">
    <source>
        <dbReference type="ARBA" id="ARBA00022519"/>
    </source>
</evidence>
<keyword evidence="8" id="KW-0472">Membrane</keyword>
<dbReference type="RefSeq" id="WP_215820567.1">
    <property type="nucleotide sequence ID" value="NZ_JAGSOY010000035.1"/>
</dbReference>
<accession>A0ABS5ZEC2</accession>